<evidence type="ECO:0000256" key="2">
    <source>
        <dbReference type="ARBA" id="ARBA00022578"/>
    </source>
</evidence>
<keyword evidence="4" id="KW-0233">DNA recombination</keyword>
<dbReference type="EMBL" id="AUZX01004222">
    <property type="protein sequence ID" value="EQD71442.1"/>
    <property type="molecule type" value="Genomic_DNA"/>
</dbReference>
<dbReference type="GO" id="GO:0006310">
    <property type="term" value="P:DNA recombination"/>
    <property type="evidence" value="ECO:0007669"/>
    <property type="project" value="UniProtKB-KW"/>
</dbReference>
<evidence type="ECO:0000256" key="4">
    <source>
        <dbReference type="ARBA" id="ARBA00023172"/>
    </source>
</evidence>
<gene>
    <name evidence="7" type="ORF">B1A_05787</name>
</gene>
<evidence type="ECO:0000259" key="5">
    <source>
        <dbReference type="Pfam" id="PF01385"/>
    </source>
</evidence>
<dbReference type="InterPro" id="IPR001959">
    <property type="entry name" value="Transposase"/>
</dbReference>
<reference evidence="7" key="2">
    <citation type="journal article" date="2014" name="ISME J.">
        <title>Microbial stratification in low pH oxic and suboxic macroscopic growths along an acid mine drainage.</title>
        <authorList>
            <person name="Mendez-Garcia C."/>
            <person name="Mesa V."/>
            <person name="Sprenger R.R."/>
            <person name="Richter M."/>
            <person name="Diez M.S."/>
            <person name="Solano J."/>
            <person name="Bargiela R."/>
            <person name="Golyshina O.V."/>
            <person name="Manteca A."/>
            <person name="Ramos J.L."/>
            <person name="Gallego J.R."/>
            <person name="Llorente I."/>
            <person name="Martins Dos Santos V.A."/>
            <person name="Jensen O.N."/>
            <person name="Pelaez A.I."/>
            <person name="Sanchez J."/>
            <person name="Ferrer M."/>
        </authorList>
    </citation>
    <scope>NUCLEOTIDE SEQUENCE</scope>
</reference>
<dbReference type="Pfam" id="PF01385">
    <property type="entry name" value="OrfB_IS605"/>
    <property type="match status" value="1"/>
</dbReference>
<dbReference type="GO" id="GO:0032196">
    <property type="term" value="P:transposition"/>
    <property type="evidence" value="ECO:0007669"/>
    <property type="project" value="UniProtKB-KW"/>
</dbReference>
<reference evidence="7" key="1">
    <citation type="submission" date="2013-08" db="EMBL/GenBank/DDBJ databases">
        <authorList>
            <person name="Mendez C."/>
            <person name="Richter M."/>
            <person name="Ferrer M."/>
            <person name="Sanchez J."/>
        </authorList>
    </citation>
    <scope>NUCLEOTIDE SEQUENCE</scope>
</reference>
<evidence type="ECO:0000259" key="6">
    <source>
        <dbReference type="Pfam" id="PF07282"/>
    </source>
</evidence>
<sequence>VLAFKAHKDFKIPASLHISIHSGRWHVSFNYDDGIQEPTDKDTTDWLSQFDETELRKMTAGLDRGVNLPLAGSDYQQFGFSEVQNKRLLAQERHKKRWQRCQARRAKGSAGWVKAKRKVARYQRYGADVRRDVAHKTSHTLATDPRYKLYVFEALKVKNMTAKVKPKQDEQGRWTKNGAAAKSGLNKSILASTWGQTKTYLQYKARRQGKLVIEVPPFYSSQECAACGHVHQDNRVSQSEFVCLSCGNTDHADHNAAKVIALRGVRQLLSGKCVQKEKKRCRITRNQGRCGRLRTGCGNAIYAW</sequence>
<evidence type="ECO:0000256" key="3">
    <source>
        <dbReference type="ARBA" id="ARBA00023125"/>
    </source>
</evidence>
<feature type="domain" description="Cas12f1-like TNB" evidence="6">
    <location>
        <begin position="194"/>
        <end position="260"/>
    </location>
</feature>
<evidence type="ECO:0000256" key="1">
    <source>
        <dbReference type="ARBA" id="ARBA00008761"/>
    </source>
</evidence>
<keyword evidence="2" id="KW-0815">Transposition</keyword>
<keyword evidence="3" id="KW-0238">DNA-binding</keyword>
<protein>
    <submittedName>
        <fullName evidence="7">IS605 family transposase orfB</fullName>
    </submittedName>
</protein>
<feature type="domain" description="Probable transposase IS891/IS1136/IS1341" evidence="5">
    <location>
        <begin position="52"/>
        <end position="161"/>
    </location>
</feature>
<dbReference type="NCBIfam" id="NF040570">
    <property type="entry name" value="guided_TnpB"/>
    <property type="match status" value="1"/>
</dbReference>
<comment type="caution">
    <text evidence="7">The sequence shown here is derived from an EMBL/GenBank/DDBJ whole genome shotgun (WGS) entry which is preliminary data.</text>
</comment>
<dbReference type="Pfam" id="PF07282">
    <property type="entry name" value="Cas12f1-like_TNB"/>
    <property type="match status" value="1"/>
</dbReference>
<proteinExistence type="inferred from homology"/>
<organism evidence="7">
    <name type="scientific">mine drainage metagenome</name>
    <dbReference type="NCBI Taxonomy" id="410659"/>
    <lineage>
        <taxon>unclassified sequences</taxon>
        <taxon>metagenomes</taxon>
        <taxon>ecological metagenomes</taxon>
    </lineage>
</organism>
<dbReference type="InterPro" id="IPR010095">
    <property type="entry name" value="Cas12f1-like_TNB"/>
</dbReference>
<dbReference type="AlphaFoldDB" id="T1BNN2"/>
<evidence type="ECO:0000313" key="7">
    <source>
        <dbReference type="EMBL" id="EQD71442.1"/>
    </source>
</evidence>
<name>T1BNN2_9ZZZZ</name>
<feature type="non-terminal residue" evidence="7">
    <location>
        <position position="1"/>
    </location>
</feature>
<accession>T1BNN2</accession>
<comment type="similarity">
    <text evidence="1">In the C-terminal section; belongs to the transposase 35 family.</text>
</comment>
<dbReference type="GO" id="GO:0003677">
    <property type="term" value="F:DNA binding"/>
    <property type="evidence" value="ECO:0007669"/>
    <property type="project" value="UniProtKB-KW"/>
</dbReference>